<reference evidence="1 2" key="1">
    <citation type="journal article" date="2016" name="Nat. Commun.">
        <title>Thousands of microbial genomes shed light on interconnected biogeochemical processes in an aquifer system.</title>
        <authorList>
            <person name="Anantharaman K."/>
            <person name="Brown C.T."/>
            <person name="Hug L.A."/>
            <person name="Sharon I."/>
            <person name="Castelle C.J."/>
            <person name="Probst A.J."/>
            <person name="Thomas B.C."/>
            <person name="Singh A."/>
            <person name="Wilkins M.J."/>
            <person name="Karaoz U."/>
            <person name="Brodie E.L."/>
            <person name="Williams K.H."/>
            <person name="Hubbard S.S."/>
            <person name="Banfield J.F."/>
        </authorList>
    </citation>
    <scope>NUCLEOTIDE SEQUENCE [LARGE SCALE GENOMIC DNA]</scope>
</reference>
<protein>
    <submittedName>
        <fullName evidence="1">Uncharacterized protein</fullName>
    </submittedName>
</protein>
<evidence type="ECO:0000313" key="1">
    <source>
        <dbReference type="EMBL" id="OGG87969.1"/>
    </source>
</evidence>
<comment type="caution">
    <text evidence="1">The sequence shown here is derived from an EMBL/GenBank/DDBJ whole genome shotgun (WGS) entry which is preliminary data.</text>
</comment>
<dbReference type="EMBL" id="MFMT01000032">
    <property type="protein sequence ID" value="OGG87969.1"/>
    <property type="molecule type" value="Genomic_DNA"/>
</dbReference>
<evidence type="ECO:0000313" key="2">
    <source>
        <dbReference type="Proteomes" id="UP000179230"/>
    </source>
</evidence>
<gene>
    <name evidence="1" type="ORF">A2592_02345</name>
</gene>
<organism evidence="1 2">
    <name type="scientific">Candidatus Kaiserbacteria bacterium RIFOXYD1_FULL_42_15</name>
    <dbReference type="NCBI Taxonomy" id="1798532"/>
    <lineage>
        <taxon>Bacteria</taxon>
        <taxon>Candidatus Kaiseribacteriota</taxon>
    </lineage>
</organism>
<dbReference type="Proteomes" id="UP000179230">
    <property type="component" value="Unassembled WGS sequence"/>
</dbReference>
<accession>A0A1F6FQ34</accession>
<proteinExistence type="predicted"/>
<name>A0A1F6FQ34_9BACT</name>
<dbReference type="AlphaFoldDB" id="A0A1F6FQ34"/>
<sequence length="116" mass="12704">MTVSDELQKKAIADLARNRTSSSFLQKQYPTAQRAIDKEIVNNLIARVLACWNISKGITAGRLTDAAKISPEAYENAEKDAKLSRANFRKNMAITLKGFGIGEMTAEEIVAAIMAD</sequence>